<evidence type="ECO:0000256" key="3">
    <source>
        <dbReference type="ARBA" id="ARBA00022679"/>
    </source>
</evidence>
<dbReference type="GO" id="GO:0032259">
    <property type="term" value="P:methylation"/>
    <property type="evidence" value="ECO:0007669"/>
    <property type="project" value="UniProtKB-KW"/>
</dbReference>
<dbReference type="NCBIfam" id="TIGR03534">
    <property type="entry name" value="RF_mod_PrmC"/>
    <property type="match status" value="1"/>
</dbReference>
<dbReference type="Pfam" id="PF05175">
    <property type="entry name" value="MTS"/>
    <property type="match status" value="1"/>
</dbReference>
<keyword evidence="4" id="KW-0949">S-adenosyl-L-methionine</keyword>
<dbReference type="CDD" id="cd02440">
    <property type="entry name" value="AdoMet_MTases"/>
    <property type="match status" value="1"/>
</dbReference>
<dbReference type="Gene3D" id="3.40.50.150">
    <property type="entry name" value="Vaccinia Virus protein VP39"/>
    <property type="match status" value="1"/>
</dbReference>
<evidence type="ECO:0000256" key="4">
    <source>
        <dbReference type="ARBA" id="ARBA00022691"/>
    </source>
</evidence>
<organism evidence="8 9">
    <name type="scientific">Amygdalobacter indicium</name>
    <dbReference type="NCBI Taxonomy" id="3029272"/>
    <lineage>
        <taxon>Bacteria</taxon>
        <taxon>Bacillati</taxon>
        <taxon>Bacillota</taxon>
        <taxon>Clostridia</taxon>
        <taxon>Eubacteriales</taxon>
        <taxon>Oscillospiraceae</taxon>
        <taxon>Amygdalobacter</taxon>
    </lineage>
</organism>
<dbReference type="PANTHER" id="PTHR18895:SF74">
    <property type="entry name" value="MTRF1L RELEASE FACTOR GLUTAMINE METHYLTRANSFERASE"/>
    <property type="match status" value="1"/>
</dbReference>
<dbReference type="Proteomes" id="UP001220478">
    <property type="component" value="Chromosome"/>
</dbReference>
<protein>
    <recommendedName>
        <fullName evidence="1">peptide chain release factor N(5)-glutamine methyltransferase</fullName>
        <ecNumber evidence="1">2.1.1.297</ecNumber>
    </recommendedName>
</protein>
<dbReference type="RefSeq" id="WP_315571097.1">
    <property type="nucleotide sequence ID" value="NZ_CP118868.1"/>
</dbReference>
<name>A0ABY8C304_9FIRM</name>
<sequence length="319" mass="35897">MELNIMAETYLQLIKNACLQLRTCRNDITRRDLIILLARKYLQISESQLRLRLYDDEPAAADISRLFAADIEKLAQDWPLAYVSGFVDFFNSTYKIVPGVLIPRPDSEVLVEEVLESINSFPKSQAQTGTATFAQQETVAETAPEKLKILEIGIGSGALLAAIAGESARELELTGTDINPAAIALSRENLACRQVKAHLEEADIFPSLTENERKYDIIYSNPPYISASEMQTLPASVAAYEPQNALQAAENGLYFYRKILQAAPAYLVNGGYILFEHGYRQKKPLQELLKKYSYDVVKWRQDYGGRDRVLVLRYFASEL</sequence>
<evidence type="ECO:0000256" key="1">
    <source>
        <dbReference type="ARBA" id="ARBA00012771"/>
    </source>
</evidence>
<evidence type="ECO:0000259" key="7">
    <source>
        <dbReference type="Pfam" id="PF17827"/>
    </source>
</evidence>
<dbReference type="EC" id="2.1.1.297" evidence="1"/>
<dbReference type="InterPro" id="IPR050320">
    <property type="entry name" value="N5-glutamine_MTase"/>
</dbReference>
<dbReference type="InterPro" id="IPR004556">
    <property type="entry name" value="HemK-like"/>
</dbReference>
<dbReference type="EMBL" id="CP118868">
    <property type="protein sequence ID" value="WEG35068.1"/>
    <property type="molecule type" value="Genomic_DNA"/>
</dbReference>
<dbReference type="NCBIfam" id="TIGR00536">
    <property type="entry name" value="hemK_fam"/>
    <property type="match status" value="1"/>
</dbReference>
<reference evidence="8 9" key="1">
    <citation type="submission" date="2023-02" db="EMBL/GenBank/DDBJ databases">
        <title>Novel Oscillospiraceae bacterial genomes.</title>
        <authorList>
            <person name="Srinivasan S."/>
            <person name="Austin M.N."/>
            <person name="Fiedler T.L."/>
            <person name="Strenk S.M."/>
            <person name="Agnew K.J."/>
            <person name="Nagana Gowda G.A."/>
            <person name="Raftery D."/>
            <person name="Beamer M.A."/>
            <person name="Achilles S.L."/>
            <person name="Wiesenfeld H.C."/>
            <person name="Fredricks D.N."/>
            <person name="Hillier S.L."/>
        </authorList>
    </citation>
    <scope>NUCLEOTIDE SEQUENCE [LARGE SCALE GENOMIC DNA]</scope>
    <source>
        <strain evidence="8 9">CHIC02 1186E3-8</strain>
    </source>
</reference>
<keyword evidence="2 8" id="KW-0489">Methyltransferase</keyword>
<keyword evidence="9" id="KW-1185">Reference proteome</keyword>
<gene>
    <name evidence="8" type="primary">prmC</name>
    <name evidence="8" type="ORF">PYS61_03765</name>
</gene>
<feature type="domain" description="Methyltransferase small" evidence="6">
    <location>
        <begin position="121"/>
        <end position="230"/>
    </location>
</feature>
<dbReference type="PANTHER" id="PTHR18895">
    <property type="entry name" value="HEMK METHYLTRANSFERASE"/>
    <property type="match status" value="1"/>
</dbReference>
<dbReference type="InterPro" id="IPR019874">
    <property type="entry name" value="RF_methyltr_PrmC"/>
</dbReference>
<comment type="catalytic activity">
    <reaction evidence="5">
        <text>L-glutaminyl-[peptide chain release factor] + S-adenosyl-L-methionine = N(5)-methyl-L-glutaminyl-[peptide chain release factor] + S-adenosyl-L-homocysteine + H(+)</text>
        <dbReference type="Rhea" id="RHEA:42896"/>
        <dbReference type="Rhea" id="RHEA-COMP:10271"/>
        <dbReference type="Rhea" id="RHEA-COMP:10272"/>
        <dbReference type="ChEBI" id="CHEBI:15378"/>
        <dbReference type="ChEBI" id="CHEBI:30011"/>
        <dbReference type="ChEBI" id="CHEBI:57856"/>
        <dbReference type="ChEBI" id="CHEBI:59789"/>
        <dbReference type="ChEBI" id="CHEBI:61891"/>
        <dbReference type="EC" id="2.1.1.297"/>
    </reaction>
</comment>
<dbReference type="PROSITE" id="PS00092">
    <property type="entry name" value="N6_MTASE"/>
    <property type="match status" value="1"/>
</dbReference>
<evidence type="ECO:0000256" key="2">
    <source>
        <dbReference type="ARBA" id="ARBA00022603"/>
    </source>
</evidence>
<dbReference type="InterPro" id="IPR007848">
    <property type="entry name" value="Small_mtfrase_dom"/>
</dbReference>
<evidence type="ECO:0000259" key="6">
    <source>
        <dbReference type="Pfam" id="PF05175"/>
    </source>
</evidence>
<dbReference type="Pfam" id="PF17827">
    <property type="entry name" value="PrmC_N"/>
    <property type="match status" value="1"/>
</dbReference>
<evidence type="ECO:0000313" key="9">
    <source>
        <dbReference type="Proteomes" id="UP001220478"/>
    </source>
</evidence>
<dbReference type="InterPro" id="IPR040758">
    <property type="entry name" value="PrmC_N"/>
</dbReference>
<evidence type="ECO:0000256" key="5">
    <source>
        <dbReference type="ARBA" id="ARBA00048391"/>
    </source>
</evidence>
<feature type="domain" description="Release factor glutamine methyltransferase N-terminal" evidence="7">
    <location>
        <begin position="12"/>
        <end position="85"/>
    </location>
</feature>
<keyword evidence="3 8" id="KW-0808">Transferase</keyword>
<dbReference type="InterPro" id="IPR029063">
    <property type="entry name" value="SAM-dependent_MTases_sf"/>
</dbReference>
<proteinExistence type="predicted"/>
<accession>A0ABY8C304</accession>
<dbReference type="InterPro" id="IPR002052">
    <property type="entry name" value="DNA_methylase_N6_adenine_CS"/>
</dbReference>
<dbReference type="GO" id="GO:0102559">
    <property type="term" value="F:peptide chain release factor N(5)-glutamine methyltransferase activity"/>
    <property type="evidence" value="ECO:0007669"/>
    <property type="project" value="UniProtKB-EC"/>
</dbReference>
<dbReference type="SUPFAM" id="SSF53335">
    <property type="entry name" value="S-adenosyl-L-methionine-dependent methyltransferases"/>
    <property type="match status" value="1"/>
</dbReference>
<evidence type="ECO:0000313" key="8">
    <source>
        <dbReference type="EMBL" id="WEG35068.1"/>
    </source>
</evidence>